<keyword evidence="1" id="KW-1133">Transmembrane helix</keyword>
<keyword evidence="1" id="KW-0812">Transmembrane</keyword>
<keyword evidence="1" id="KW-0472">Membrane</keyword>
<keyword evidence="3" id="KW-1185">Reference proteome</keyword>
<evidence type="ECO:0000256" key="1">
    <source>
        <dbReference type="SAM" id="Phobius"/>
    </source>
</evidence>
<dbReference type="GeneTree" id="ENSGT00390000012901"/>
<dbReference type="PANTHER" id="PTHR31134:SF1">
    <property type="entry name" value="TRANSMEMBRANE PROTEIN 128"/>
    <property type="match status" value="1"/>
</dbReference>
<evidence type="ECO:0000313" key="3">
    <source>
        <dbReference type="Proteomes" id="UP000261540"/>
    </source>
</evidence>
<dbReference type="Ensembl" id="ENSPKIT00000042940.1">
    <property type="protein sequence ID" value="ENSPKIP00000018453.1"/>
    <property type="gene ID" value="ENSPKIG00000004016.1"/>
</dbReference>
<reference evidence="2" key="1">
    <citation type="submission" date="2025-05" db="UniProtKB">
        <authorList>
            <consortium name="Ensembl"/>
        </authorList>
    </citation>
    <scope>IDENTIFICATION</scope>
</reference>
<dbReference type="AlphaFoldDB" id="A0A3B3RJE9"/>
<dbReference type="InterPro" id="IPR033579">
    <property type="entry name" value="TMEM128"/>
</dbReference>
<dbReference type="Proteomes" id="UP000261540">
    <property type="component" value="Unplaced"/>
</dbReference>
<feature type="transmembrane region" description="Helical" evidence="1">
    <location>
        <begin position="105"/>
        <end position="125"/>
    </location>
</feature>
<dbReference type="Pfam" id="PF20479">
    <property type="entry name" value="TMEM128"/>
    <property type="match status" value="1"/>
</dbReference>
<protein>
    <submittedName>
        <fullName evidence="2">Transmembrane protein 128</fullName>
    </submittedName>
</protein>
<sequence>MPPSTASLTMFPETSVAIATLVHGNEVDLMPPHKVTPICLIHWFSNWSLGDCPPSRELRGRKNMDCMEVPPPFCTFWDASSQAVLFIGPEDKDAKPLPRFNRHSIFWIVASIGLTYYTDFFSVLMKDENIKSWWFSVGVALLGVSLAMALFSIVYLDWFRGVRQYDVQYPAIAPVTTAAFIASSCSFNIALWPVWSICTPIILFTQFMGIVMFISLLG</sequence>
<dbReference type="PANTHER" id="PTHR31134">
    <property type="entry name" value="TRANSMEMBRANE PROTEIN 128"/>
    <property type="match status" value="1"/>
</dbReference>
<feature type="transmembrane region" description="Helical" evidence="1">
    <location>
        <begin position="137"/>
        <end position="159"/>
    </location>
</feature>
<evidence type="ECO:0000313" key="2">
    <source>
        <dbReference type="Ensembl" id="ENSPKIP00000018453.1"/>
    </source>
</evidence>
<organism evidence="2 3">
    <name type="scientific">Paramormyrops kingsleyae</name>
    <dbReference type="NCBI Taxonomy" id="1676925"/>
    <lineage>
        <taxon>Eukaryota</taxon>
        <taxon>Metazoa</taxon>
        <taxon>Chordata</taxon>
        <taxon>Craniata</taxon>
        <taxon>Vertebrata</taxon>
        <taxon>Euteleostomi</taxon>
        <taxon>Actinopterygii</taxon>
        <taxon>Neopterygii</taxon>
        <taxon>Teleostei</taxon>
        <taxon>Osteoglossocephala</taxon>
        <taxon>Osteoglossomorpha</taxon>
        <taxon>Osteoglossiformes</taxon>
        <taxon>Mormyridae</taxon>
        <taxon>Paramormyrops</taxon>
    </lineage>
</organism>
<proteinExistence type="predicted"/>
<dbReference type="Ensembl" id="ENSPKIT00000042889.1">
    <property type="protein sequence ID" value="ENSPKIP00000018466.1"/>
    <property type="gene ID" value="ENSPKIG00000004016.1"/>
</dbReference>
<dbReference type="STRING" id="1676925.ENSPKIP00000018453"/>
<feature type="transmembrane region" description="Helical" evidence="1">
    <location>
        <begin position="201"/>
        <end position="217"/>
    </location>
</feature>
<name>A0A3B3RJE9_9TELE</name>
<accession>A0A3B3RJE9</accession>
<feature type="transmembrane region" description="Helical" evidence="1">
    <location>
        <begin position="171"/>
        <end position="195"/>
    </location>
</feature>